<organism evidence="3 4">
    <name type="scientific">Agromyces badenianii</name>
    <dbReference type="NCBI Taxonomy" id="2080742"/>
    <lineage>
        <taxon>Bacteria</taxon>
        <taxon>Bacillati</taxon>
        <taxon>Actinomycetota</taxon>
        <taxon>Actinomycetes</taxon>
        <taxon>Micrococcales</taxon>
        <taxon>Microbacteriaceae</taxon>
        <taxon>Agromyces</taxon>
    </lineage>
</organism>
<reference evidence="3 4" key="1">
    <citation type="submission" date="2018-04" db="EMBL/GenBank/DDBJ databases">
        <authorList>
            <person name="Li J."/>
        </authorList>
    </citation>
    <scope>NUCLEOTIDE SEQUENCE [LARGE SCALE GENOMIC DNA]</scope>
    <source>
        <strain evidence="4">30A</strain>
    </source>
</reference>
<dbReference type="OrthoDB" id="5122705at2"/>
<evidence type="ECO:0000313" key="4">
    <source>
        <dbReference type="Proteomes" id="UP000244729"/>
    </source>
</evidence>
<feature type="compositionally biased region" description="Acidic residues" evidence="1">
    <location>
        <begin position="91"/>
        <end position="103"/>
    </location>
</feature>
<evidence type="ECO:0000256" key="1">
    <source>
        <dbReference type="SAM" id="MobiDB-lite"/>
    </source>
</evidence>
<protein>
    <submittedName>
        <fullName evidence="3">Uncharacterized protein</fullName>
    </submittedName>
</protein>
<accession>A0A2S0WZS6</accession>
<name>A0A2S0WZS6_9MICO</name>
<keyword evidence="2" id="KW-0472">Membrane</keyword>
<dbReference type="EMBL" id="CP028913">
    <property type="protein sequence ID" value="AWB96780.1"/>
    <property type="molecule type" value="Genomic_DNA"/>
</dbReference>
<dbReference type="KEGG" id="agm:DCE93_03835"/>
<keyword evidence="2" id="KW-0812">Transmembrane</keyword>
<evidence type="ECO:0000256" key="2">
    <source>
        <dbReference type="SAM" id="Phobius"/>
    </source>
</evidence>
<dbReference type="AlphaFoldDB" id="A0A2S0WZS6"/>
<feature type="transmembrane region" description="Helical" evidence="2">
    <location>
        <begin position="25"/>
        <end position="46"/>
    </location>
</feature>
<sequence length="103" mass="11376">MLVVPALTFLAEDEEFDPNTVTPGIWGFLVTFLIMVVVVLLILDMVRRIRRTNYRAEVREQLEAEARDAEIAEADGQATDASGEAPRGDNDPNDDEPDGASSR</sequence>
<feature type="region of interest" description="Disordered" evidence="1">
    <location>
        <begin position="67"/>
        <end position="103"/>
    </location>
</feature>
<gene>
    <name evidence="3" type="ORF">DCE93_03835</name>
</gene>
<proteinExistence type="predicted"/>
<dbReference type="Proteomes" id="UP000244729">
    <property type="component" value="Chromosome"/>
</dbReference>
<keyword evidence="2" id="KW-1133">Transmembrane helix</keyword>
<keyword evidence="4" id="KW-1185">Reference proteome</keyword>
<evidence type="ECO:0000313" key="3">
    <source>
        <dbReference type="EMBL" id="AWB96780.1"/>
    </source>
</evidence>